<gene>
    <name evidence="1" type="ORF">DLD82_11230</name>
</gene>
<organism evidence="1 2">
    <name type="scientific">Methanospirillum stamsii</name>
    <dbReference type="NCBI Taxonomy" id="1277351"/>
    <lineage>
        <taxon>Archaea</taxon>
        <taxon>Methanobacteriati</taxon>
        <taxon>Methanobacteriota</taxon>
        <taxon>Stenosarchaea group</taxon>
        <taxon>Methanomicrobia</taxon>
        <taxon>Methanomicrobiales</taxon>
        <taxon>Methanospirillaceae</taxon>
        <taxon>Methanospirillum</taxon>
    </lineage>
</organism>
<reference evidence="1 2" key="1">
    <citation type="submission" date="2018-05" db="EMBL/GenBank/DDBJ databases">
        <title>Draft genome of Methanospirillum stamsii Pt1.</title>
        <authorList>
            <person name="Dueholm M.S."/>
            <person name="Nielsen P.H."/>
            <person name="Bakmann L.F."/>
            <person name="Otzen D.E."/>
        </authorList>
    </citation>
    <scope>NUCLEOTIDE SEQUENCE [LARGE SCALE GENOMIC DNA]</scope>
    <source>
        <strain evidence="1 2">Pt1</strain>
    </source>
</reference>
<name>A0A2V2MYD9_9EURY</name>
<protein>
    <submittedName>
        <fullName evidence="1">Uncharacterized protein</fullName>
    </submittedName>
</protein>
<accession>A0A2V2MYD9</accession>
<proteinExistence type="predicted"/>
<evidence type="ECO:0000313" key="1">
    <source>
        <dbReference type="EMBL" id="PWR73144.1"/>
    </source>
</evidence>
<dbReference type="AlphaFoldDB" id="A0A2V2MYD9"/>
<dbReference type="EMBL" id="QGMZ01000021">
    <property type="protein sequence ID" value="PWR73144.1"/>
    <property type="molecule type" value="Genomic_DNA"/>
</dbReference>
<keyword evidence="2" id="KW-1185">Reference proteome</keyword>
<evidence type="ECO:0000313" key="2">
    <source>
        <dbReference type="Proteomes" id="UP000245934"/>
    </source>
</evidence>
<comment type="caution">
    <text evidence="1">The sequence shown here is derived from an EMBL/GenBank/DDBJ whole genome shotgun (WGS) entry which is preliminary data.</text>
</comment>
<dbReference type="Proteomes" id="UP000245934">
    <property type="component" value="Unassembled WGS sequence"/>
</dbReference>
<sequence length="67" mass="8035">MPRSIKTVIVLFRELGPVDAVRFLHLYDRGHGDYTKERSEWLVKDPDVFLSNFLEWKEKRKETSNQL</sequence>